<reference evidence="3 4" key="1">
    <citation type="submission" date="2023-07" db="EMBL/GenBank/DDBJ databases">
        <title>Genomic Encyclopedia of Type Strains, Phase IV (KMG-IV): sequencing the most valuable type-strain genomes for metagenomic binning, comparative biology and taxonomic classification.</title>
        <authorList>
            <person name="Goeker M."/>
        </authorList>
    </citation>
    <scope>NUCLEOTIDE SEQUENCE [LARGE SCALE GENOMIC DNA]</scope>
    <source>
        <strain evidence="3 4">DSM 102814</strain>
    </source>
</reference>
<evidence type="ECO:0000313" key="4">
    <source>
        <dbReference type="Proteomes" id="UP001257659"/>
    </source>
</evidence>
<keyword evidence="4" id="KW-1185">Reference proteome</keyword>
<name>A0ABU1K326_9FLAO</name>
<dbReference type="RefSeq" id="WP_309726924.1">
    <property type="nucleotide sequence ID" value="NZ_JAVDQA010000001.1"/>
</dbReference>
<dbReference type="Pfam" id="PF15639">
    <property type="entry name" value="Tox-MPTase3"/>
    <property type="match status" value="1"/>
</dbReference>
<dbReference type="PROSITE" id="PS51257">
    <property type="entry name" value="PROKAR_LIPOPROTEIN"/>
    <property type="match status" value="1"/>
</dbReference>
<evidence type="ECO:0000313" key="3">
    <source>
        <dbReference type="EMBL" id="MDR6300016.1"/>
    </source>
</evidence>
<gene>
    <name evidence="3" type="ORF">GGR31_000632</name>
</gene>
<sequence>MKKTSINKIVYSILSLFLYFSLLTLISCEPETEKDISSKNNFSTLSENGVQITIGKLSDYNDEPQLSEAIGRMEGKGFELDTFQIGKFTYQHYTAYNFYVKNSPEGKLNKIVSGYVEGNYLNDILLEYTQITHGDELIGIHLYSDGNCYGLYKSAEYVDEHGQTVASRYYFEETDCPDGVKRAPNRLEDINPSTVGSGENNYGTPSNPAYAGPSYGSYPVTGAYTTVDVNGGPTNGGYFTGIGGGEYYPPGTDPGRAFPNLPGPENNIGVSLTLFSPDKFFEYNYLNKPNNANLKDWWEDPANSEQKEEIKNFLNENGFDEDNEYFIHEAMELALEMIDAADDETLISVNPFFKYPDGSNYEDDYPETTQYLSDQIPKSIDNQEIVDAIEEITGLTEQEIAEDLKWDEGPEIHIQDLDNYTNNGEECTTCDEFTAGLFDPNEPDKLFLDIDLVNKIENGDLTPEESNNLHLFFISTVLHEYVHLGVNENERTYTSEDGTYFELMVWGKEYVSGLRKFYVNLIKNDE</sequence>
<feature type="compositionally biased region" description="Polar residues" evidence="1">
    <location>
        <begin position="191"/>
        <end position="203"/>
    </location>
</feature>
<dbReference type="InterPro" id="IPR028913">
    <property type="entry name" value="Tox-MPTase3_dom"/>
</dbReference>
<proteinExistence type="predicted"/>
<protein>
    <recommendedName>
        <fullName evidence="2">Tox-MPTase3 domain-containing protein</fullName>
    </recommendedName>
</protein>
<evidence type="ECO:0000259" key="2">
    <source>
        <dbReference type="Pfam" id="PF15639"/>
    </source>
</evidence>
<dbReference type="EMBL" id="JAVDQA010000001">
    <property type="protein sequence ID" value="MDR6300016.1"/>
    <property type="molecule type" value="Genomic_DNA"/>
</dbReference>
<feature type="domain" description="Tox-MPTase3" evidence="2">
    <location>
        <begin position="364"/>
        <end position="507"/>
    </location>
</feature>
<accession>A0ABU1K326</accession>
<evidence type="ECO:0000256" key="1">
    <source>
        <dbReference type="SAM" id="MobiDB-lite"/>
    </source>
</evidence>
<organism evidence="3 4">
    <name type="scientific">Mesonia maritima</name>
    <dbReference type="NCBI Taxonomy" id="1793873"/>
    <lineage>
        <taxon>Bacteria</taxon>
        <taxon>Pseudomonadati</taxon>
        <taxon>Bacteroidota</taxon>
        <taxon>Flavobacteriia</taxon>
        <taxon>Flavobacteriales</taxon>
        <taxon>Flavobacteriaceae</taxon>
        <taxon>Mesonia</taxon>
    </lineage>
</organism>
<feature type="region of interest" description="Disordered" evidence="1">
    <location>
        <begin position="181"/>
        <end position="203"/>
    </location>
</feature>
<comment type="caution">
    <text evidence="3">The sequence shown here is derived from an EMBL/GenBank/DDBJ whole genome shotgun (WGS) entry which is preliminary data.</text>
</comment>
<dbReference type="Proteomes" id="UP001257659">
    <property type="component" value="Unassembled WGS sequence"/>
</dbReference>